<dbReference type="CDD" id="cd00685">
    <property type="entry name" value="Trans_IPPS_HT"/>
    <property type="match status" value="1"/>
</dbReference>
<evidence type="ECO:0000256" key="4">
    <source>
        <dbReference type="ARBA" id="ARBA00022723"/>
    </source>
</evidence>
<gene>
    <name evidence="7" type="ORF">CKA38_14015</name>
</gene>
<dbReference type="PANTHER" id="PTHR12001:SF69">
    <property type="entry name" value="ALL TRANS-POLYPRENYL-DIPHOSPHATE SYNTHASE PDSS1"/>
    <property type="match status" value="1"/>
</dbReference>
<evidence type="ECO:0000313" key="8">
    <source>
        <dbReference type="Proteomes" id="UP000244896"/>
    </source>
</evidence>
<keyword evidence="3 6" id="KW-0808">Transferase</keyword>
<evidence type="ECO:0000256" key="6">
    <source>
        <dbReference type="RuleBase" id="RU004466"/>
    </source>
</evidence>
<protein>
    <submittedName>
        <fullName evidence="7">Polyprenyl synthetase</fullName>
    </submittedName>
</protein>
<keyword evidence="8" id="KW-1185">Reference proteome</keyword>
<dbReference type="Proteomes" id="UP000244896">
    <property type="component" value="Chromosome"/>
</dbReference>
<dbReference type="SUPFAM" id="SSF48576">
    <property type="entry name" value="Terpenoid synthases"/>
    <property type="match status" value="1"/>
</dbReference>
<evidence type="ECO:0000313" key="7">
    <source>
        <dbReference type="EMBL" id="AWI10217.1"/>
    </source>
</evidence>
<evidence type="ECO:0000256" key="5">
    <source>
        <dbReference type="ARBA" id="ARBA00022842"/>
    </source>
</evidence>
<reference evidence="7 8" key="1">
    <citation type="journal article" date="2018" name="Syst. Appl. Microbiol.">
        <title>Ereboglobus luteus gen. nov. sp. nov. from cockroach guts, and new insights into the oxygen relationship of the genera Opitutus and Didymococcus (Verrucomicrobia: Opitutaceae).</title>
        <authorList>
            <person name="Tegtmeier D."/>
            <person name="Belitz A."/>
            <person name="Radek R."/>
            <person name="Heimerl T."/>
            <person name="Brune A."/>
        </authorList>
    </citation>
    <scope>NUCLEOTIDE SEQUENCE [LARGE SCALE GENOMIC DNA]</scope>
    <source>
        <strain evidence="7 8">Ho45</strain>
    </source>
</reference>
<comment type="similarity">
    <text evidence="2 6">Belongs to the FPP/GGPP synthase family.</text>
</comment>
<dbReference type="InterPro" id="IPR008949">
    <property type="entry name" value="Isoprenoid_synthase_dom_sf"/>
</dbReference>
<dbReference type="GO" id="GO:0008299">
    <property type="term" value="P:isoprenoid biosynthetic process"/>
    <property type="evidence" value="ECO:0007669"/>
    <property type="project" value="InterPro"/>
</dbReference>
<dbReference type="PROSITE" id="PS00444">
    <property type="entry name" value="POLYPRENYL_SYNTHASE_2"/>
    <property type="match status" value="1"/>
</dbReference>
<organism evidence="7 8">
    <name type="scientific">Ereboglobus luteus</name>
    <dbReference type="NCBI Taxonomy" id="1796921"/>
    <lineage>
        <taxon>Bacteria</taxon>
        <taxon>Pseudomonadati</taxon>
        <taxon>Verrucomicrobiota</taxon>
        <taxon>Opitutia</taxon>
        <taxon>Opitutales</taxon>
        <taxon>Opitutaceae</taxon>
        <taxon>Ereboglobus</taxon>
    </lineage>
</organism>
<evidence type="ECO:0000256" key="2">
    <source>
        <dbReference type="ARBA" id="ARBA00006706"/>
    </source>
</evidence>
<keyword evidence="5" id="KW-0460">Magnesium</keyword>
<keyword evidence="4" id="KW-0479">Metal-binding</keyword>
<dbReference type="InterPro" id="IPR033749">
    <property type="entry name" value="Polyprenyl_synt_CS"/>
</dbReference>
<accession>A0A2U8E5T4</accession>
<dbReference type="AlphaFoldDB" id="A0A2U8E5T4"/>
<comment type="cofactor">
    <cofactor evidence="1">
        <name>Mg(2+)</name>
        <dbReference type="ChEBI" id="CHEBI:18420"/>
    </cofactor>
</comment>
<dbReference type="GO" id="GO:0046872">
    <property type="term" value="F:metal ion binding"/>
    <property type="evidence" value="ECO:0007669"/>
    <property type="project" value="UniProtKB-KW"/>
</dbReference>
<dbReference type="InterPro" id="IPR000092">
    <property type="entry name" value="Polyprenyl_synt"/>
</dbReference>
<dbReference type="KEGG" id="elut:CKA38_14015"/>
<proteinExistence type="inferred from homology"/>
<dbReference type="Pfam" id="PF00348">
    <property type="entry name" value="polyprenyl_synt"/>
    <property type="match status" value="1"/>
</dbReference>
<name>A0A2U8E5T4_9BACT</name>
<evidence type="ECO:0000256" key="1">
    <source>
        <dbReference type="ARBA" id="ARBA00001946"/>
    </source>
</evidence>
<dbReference type="SFLD" id="SFLDS00005">
    <property type="entry name" value="Isoprenoid_Synthase_Type_I"/>
    <property type="match status" value="1"/>
</dbReference>
<dbReference type="PANTHER" id="PTHR12001">
    <property type="entry name" value="GERANYLGERANYL PYROPHOSPHATE SYNTHASE"/>
    <property type="match status" value="1"/>
</dbReference>
<dbReference type="EMBL" id="CP023004">
    <property type="protein sequence ID" value="AWI10217.1"/>
    <property type="molecule type" value="Genomic_DNA"/>
</dbReference>
<dbReference type="Gene3D" id="1.10.600.10">
    <property type="entry name" value="Farnesyl Diphosphate Synthase"/>
    <property type="match status" value="1"/>
</dbReference>
<dbReference type="OrthoDB" id="9805316at2"/>
<dbReference type="GO" id="GO:0004659">
    <property type="term" value="F:prenyltransferase activity"/>
    <property type="evidence" value="ECO:0007669"/>
    <property type="project" value="InterPro"/>
</dbReference>
<dbReference type="RefSeq" id="WP_108826119.1">
    <property type="nucleotide sequence ID" value="NZ_CP023004.1"/>
</dbReference>
<evidence type="ECO:0000256" key="3">
    <source>
        <dbReference type="ARBA" id="ARBA00022679"/>
    </source>
</evidence>
<sequence length="353" mass="38564">MPAASNNTPGNTANDASPRSVAQDFATVFALLKPQMTRLDAFLREQMTGFEPEIRPMAEYCIDTSGKRIRPALVFLGGWTGDAEDAPQELIRAAAVVELVHLATLVHDDIMDGAELRRNRRTAAREYGAEAAVLLGDALLAHAVHIAAQFPTTEVCAEVSNATRRVCAGEIIQTMRRGTLEITLEDYQRIIDLKTAELFRVSCYLGGRLAGHPLPYCLAAAEFGRRLGVAYQIYDDLADFFGDEKRIGKTLGTDLASGKITLPLIELFKRLSSDADRAALTDEILKRAAPRPDLRIQQMNTLGVFEAVSDAIHAELRAAEAVLAPHATLPPAPLLLRLRGVLHDQVMTLKKDS</sequence>